<dbReference type="GO" id="GO:0000976">
    <property type="term" value="F:transcription cis-regulatory region binding"/>
    <property type="evidence" value="ECO:0007669"/>
    <property type="project" value="TreeGrafter"/>
</dbReference>
<proteinExistence type="predicted"/>
<dbReference type="PROSITE" id="PS50977">
    <property type="entry name" value="HTH_TETR_2"/>
    <property type="match status" value="1"/>
</dbReference>
<evidence type="ECO:0000256" key="1">
    <source>
        <dbReference type="ARBA" id="ARBA00023125"/>
    </source>
</evidence>
<gene>
    <name evidence="4" type="ORF">KK488_02350</name>
</gene>
<dbReference type="InterPro" id="IPR050109">
    <property type="entry name" value="HTH-type_TetR-like_transc_reg"/>
</dbReference>
<name>A0A9X1D9I0_9SPHN</name>
<evidence type="ECO:0000259" key="3">
    <source>
        <dbReference type="PROSITE" id="PS50977"/>
    </source>
</evidence>
<dbReference type="PANTHER" id="PTHR30055:SF146">
    <property type="entry name" value="HTH-TYPE TRANSCRIPTIONAL DUAL REGULATOR CECR"/>
    <property type="match status" value="1"/>
</dbReference>
<dbReference type="Gene3D" id="1.10.357.10">
    <property type="entry name" value="Tetracycline Repressor, domain 2"/>
    <property type="match status" value="1"/>
</dbReference>
<feature type="domain" description="HTH tetR-type" evidence="3">
    <location>
        <begin position="18"/>
        <end position="78"/>
    </location>
</feature>
<keyword evidence="5" id="KW-1185">Reference proteome</keyword>
<sequence length="207" mass="23473">MTSRFDLDIPQPKQSRSLQTQQSLIDAGWAILRDTPWEAVSVAMIARQAGRSVGIFYQRFGSKDEFLTVLIKLWLAAGHARLEVARPASTPLAVIDHNLESLYERIRSHRYFWRAALQRAMDDPQSWEPFRQLLAAIRQKFAEELGASRARPLDSSERHRLDLAVQVFNSVLNNALLNDPGPLRIDQAAFLPTLKRIFLTVAALDLA</sequence>
<dbReference type="Proteomes" id="UP001138757">
    <property type="component" value="Unassembled WGS sequence"/>
</dbReference>
<dbReference type="AlphaFoldDB" id="A0A9X1D9I0"/>
<keyword evidence="1 2" id="KW-0238">DNA-binding</keyword>
<reference evidence="4" key="1">
    <citation type="submission" date="2021-05" db="EMBL/GenBank/DDBJ databases">
        <title>Genome of Sphingobium sp. strain.</title>
        <authorList>
            <person name="Fan R."/>
        </authorList>
    </citation>
    <scope>NUCLEOTIDE SEQUENCE</scope>
    <source>
        <strain evidence="4">H33</strain>
    </source>
</reference>
<evidence type="ECO:0000256" key="2">
    <source>
        <dbReference type="PROSITE-ProRule" id="PRU00335"/>
    </source>
</evidence>
<protein>
    <submittedName>
        <fullName evidence="4">TetR/AcrR family transcriptional regulator</fullName>
    </submittedName>
</protein>
<dbReference type="EMBL" id="JAHGAW010000001">
    <property type="protein sequence ID" value="MBT2185781.1"/>
    <property type="molecule type" value="Genomic_DNA"/>
</dbReference>
<dbReference type="SUPFAM" id="SSF46689">
    <property type="entry name" value="Homeodomain-like"/>
    <property type="match status" value="1"/>
</dbReference>
<organism evidence="4 5">
    <name type="scientific">Sphingobium nicotianae</name>
    <dbReference type="NCBI Taxonomy" id="2782607"/>
    <lineage>
        <taxon>Bacteria</taxon>
        <taxon>Pseudomonadati</taxon>
        <taxon>Pseudomonadota</taxon>
        <taxon>Alphaproteobacteria</taxon>
        <taxon>Sphingomonadales</taxon>
        <taxon>Sphingomonadaceae</taxon>
        <taxon>Sphingobium</taxon>
    </lineage>
</organism>
<accession>A0A9X1D9I0</accession>
<dbReference type="InterPro" id="IPR009057">
    <property type="entry name" value="Homeodomain-like_sf"/>
</dbReference>
<dbReference type="RefSeq" id="WP_214621505.1">
    <property type="nucleotide sequence ID" value="NZ_JAHGAW010000001.1"/>
</dbReference>
<dbReference type="GO" id="GO:0003700">
    <property type="term" value="F:DNA-binding transcription factor activity"/>
    <property type="evidence" value="ECO:0007669"/>
    <property type="project" value="TreeGrafter"/>
</dbReference>
<dbReference type="Pfam" id="PF00440">
    <property type="entry name" value="TetR_N"/>
    <property type="match status" value="1"/>
</dbReference>
<dbReference type="PANTHER" id="PTHR30055">
    <property type="entry name" value="HTH-TYPE TRANSCRIPTIONAL REGULATOR RUTR"/>
    <property type="match status" value="1"/>
</dbReference>
<evidence type="ECO:0000313" key="5">
    <source>
        <dbReference type="Proteomes" id="UP001138757"/>
    </source>
</evidence>
<comment type="caution">
    <text evidence="4">The sequence shown here is derived from an EMBL/GenBank/DDBJ whole genome shotgun (WGS) entry which is preliminary data.</text>
</comment>
<feature type="DNA-binding region" description="H-T-H motif" evidence="2">
    <location>
        <begin position="41"/>
        <end position="60"/>
    </location>
</feature>
<dbReference type="InterPro" id="IPR001647">
    <property type="entry name" value="HTH_TetR"/>
</dbReference>
<evidence type="ECO:0000313" key="4">
    <source>
        <dbReference type="EMBL" id="MBT2185781.1"/>
    </source>
</evidence>